<protein>
    <submittedName>
        <fullName evidence="3">Calmodulin-binding transcription activator 1-like isoform X1</fullName>
    </submittedName>
</protein>
<reference evidence="3" key="1">
    <citation type="submission" date="2025-08" db="UniProtKB">
        <authorList>
            <consortium name="RefSeq"/>
        </authorList>
    </citation>
    <scope>IDENTIFICATION</scope>
    <source>
        <tissue evidence="3">Muscle</tissue>
    </source>
</reference>
<evidence type="ECO:0000313" key="2">
    <source>
        <dbReference type="Proteomes" id="UP000694941"/>
    </source>
</evidence>
<dbReference type="Pfam" id="PF00612">
    <property type="entry name" value="IQ"/>
    <property type="match status" value="2"/>
</dbReference>
<feature type="region of interest" description="Disordered" evidence="1">
    <location>
        <begin position="228"/>
        <end position="286"/>
    </location>
</feature>
<dbReference type="RefSeq" id="XP_022235844.1">
    <property type="nucleotide sequence ID" value="XM_022380136.1"/>
</dbReference>
<dbReference type="PROSITE" id="PS50096">
    <property type="entry name" value="IQ"/>
    <property type="match status" value="2"/>
</dbReference>
<name>A0ABM1RWT9_LIMPO</name>
<dbReference type="PANTHER" id="PTHR23335">
    <property type="entry name" value="CALMODULIN-BINDING TRANSCRIPTION ACTIVATOR CAMTA"/>
    <property type="match status" value="1"/>
</dbReference>
<dbReference type="Proteomes" id="UP000694941">
    <property type="component" value="Unplaced"/>
</dbReference>
<feature type="compositionally biased region" description="Low complexity" evidence="1">
    <location>
        <begin position="254"/>
        <end position="265"/>
    </location>
</feature>
<dbReference type="GeneID" id="111083549"/>
<dbReference type="Gene3D" id="1.20.5.190">
    <property type="match status" value="1"/>
</dbReference>
<gene>
    <name evidence="3" type="primary">LOC111083549</name>
</gene>
<keyword evidence="2" id="KW-1185">Reference proteome</keyword>
<dbReference type="SMART" id="SM00015">
    <property type="entry name" value="IQ"/>
    <property type="match status" value="3"/>
</dbReference>
<dbReference type="CDD" id="cd23767">
    <property type="entry name" value="IQCD"/>
    <property type="match status" value="2"/>
</dbReference>
<dbReference type="PANTHER" id="PTHR23335:SF1">
    <property type="entry name" value="CALMODULIN-BINDING TRANSCRIPTION ACTIVATOR, ISOFORM F"/>
    <property type="match status" value="1"/>
</dbReference>
<feature type="compositionally biased region" description="Polar residues" evidence="1">
    <location>
        <begin position="228"/>
        <end position="253"/>
    </location>
</feature>
<dbReference type="SUPFAM" id="SSF52540">
    <property type="entry name" value="P-loop containing nucleoside triphosphate hydrolases"/>
    <property type="match status" value="1"/>
</dbReference>
<evidence type="ECO:0000256" key="1">
    <source>
        <dbReference type="SAM" id="MobiDB-lite"/>
    </source>
</evidence>
<feature type="compositionally biased region" description="Polar residues" evidence="1">
    <location>
        <begin position="266"/>
        <end position="286"/>
    </location>
</feature>
<feature type="region of interest" description="Disordered" evidence="1">
    <location>
        <begin position="314"/>
        <end position="346"/>
    </location>
</feature>
<proteinExistence type="predicted"/>
<evidence type="ECO:0000313" key="3">
    <source>
        <dbReference type="RefSeq" id="XP_022235844.1"/>
    </source>
</evidence>
<dbReference type="InterPro" id="IPR027417">
    <property type="entry name" value="P-loop_NTPase"/>
</dbReference>
<organism evidence="2 3">
    <name type="scientific">Limulus polyphemus</name>
    <name type="common">Atlantic horseshoe crab</name>
    <dbReference type="NCBI Taxonomy" id="6850"/>
    <lineage>
        <taxon>Eukaryota</taxon>
        <taxon>Metazoa</taxon>
        <taxon>Ecdysozoa</taxon>
        <taxon>Arthropoda</taxon>
        <taxon>Chelicerata</taxon>
        <taxon>Merostomata</taxon>
        <taxon>Xiphosura</taxon>
        <taxon>Limulidae</taxon>
        <taxon>Limulus</taxon>
    </lineage>
</organism>
<accession>A0ABM1RWT9</accession>
<sequence length="346" mass="39226">MADTENQVLSLAEKIIAAIPDRIKASSGELSDLMNVKNKANLQPADGRISNNISTQDKPSLELCSVKEPQPPLMSEEFSFEFSDHNYRYHEVGTPNSSSSTTSSCLQSPVSFTLESNSLPPTTADFCEFFQASGKIMERDFSNLTLSDREQRELYEAAKIIQKAYRSYKGRKRQEEQEKEKAAAILIQSYYRRYKQYLYYKETTRAVQVIQNQYRNYCELKKLKKSQGLSTSSNAGTGGRQSPSPSFLSLYKTNGNGNNRLSSSNCEGTPTSDFNTRRTYSQRSQNQAAKKIQQFMRHSKNKLQGEHALAAEKEKLQGEAMSQQLQFPRSRELLSNSSSKELKKEK</sequence>
<dbReference type="InterPro" id="IPR000048">
    <property type="entry name" value="IQ_motif_EF-hand-BS"/>
</dbReference>